<evidence type="ECO:0000256" key="1">
    <source>
        <dbReference type="ARBA" id="ARBA00004123"/>
    </source>
</evidence>
<evidence type="ECO:0000256" key="7">
    <source>
        <dbReference type="ARBA" id="ARBA00023163"/>
    </source>
</evidence>
<accession>A0A6A6I575</accession>
<keyword evidence="6" id="KW-0805">Transcription regulation</keyword>
<dbReference type="GO" id="GO:0000082">
    <property type="term" value="P:G1/S transition of mitotic cell cycle"/>
    <property type="evidence" value="ECO:0007669"/>
    <property type="project" value="InterPro"/>
</dbReference>
<keyword evidence="7" id="KW-0804">Transcription</keyword>
<keyword evidence="11" id="KW-1185">Reference proteome</keyword>
<evidence type="ECO:0000256" key="4">
    <source>
        <dbReference type="ARBA" id="ARBA00022490"/>
    </source>
</evidence>
<evidence type="ECO:0000313" key="11">
    <source>
        <dbReference type="Proteomes" id="UP000800094"/>
    </source>
</evidence>
<keyword evidence="4" id="KW-0963">Cytoplasm</keyword>
<dbReference type="OrthoDB" id="2359117at2759"/>
<proteinExistence type="inferred from homology"/>
<evidence type="ECO:0000256" key="2">
    <source>
        <dbReference type="ARBA" id="ARBA00004496"/>
    </source>
</evidence>
<evidence type="ECO:0000256" key="9">
    <source>
        <dbReference type="SAM" id="MobiDB-lite"/>
    </source>
</evidence>
<comment type="subcellular location">
    <subcellularLocation>
        <location evidence="2">Cytoplasm</location>
    </subcellularLocation>
    <subcellularLocation>
        <location evidence="1">Nucleus</location>
    </subcellularLocation>
</comment>
<dbReference type="InterPro" id="IPR039198">
    <property type="entry name" value="Srl3/Whi5"/>
</dbReference>
<feature type="region of interest" description="Disordered" evidence="9">
    <location>
        <begin position="196"/>
        <end position="269"/>
    </location>
</feature>
<reference evidence="10" key="1">
    <citation type="journal article" date="2020" name="Stud. Mycol.">
        <title>101 Dothideomycetes genomes: a test case for predicting lifestyles and emergence of pathogens.</title>
        <authorList>
            <person name="Haridas S."/>
            <person name="Albert R."/>
            <person name="Binder M."/>
            <person name="Bloem J."/>
            <person name="Labutti K."/>
            <person name="Salamov A."/>
            <person name="Andreopoulos B."/>
            <person name="Baker S."/>
            <person name="Barry K."/>
            <person name="Bills G."/>
            <person name="Bluhm B."/>
            <person name="Cannon C."/>
            <person name="Castanera R."/>
            <person name="Culley D."/>
            <person name="Daum C."/>
            <person name="Ezra D."/>
            <person name="Gonzalez J."/>
            <person name="Henrissat B."/>
            <person name="Kuo A."/>
            <person name="Liang C."/>
            <person name="Lipzen A."/>
            <person name="Lutzoni F."/>
            <person name="Magnuson J."/>
            <person name="Mondo S."/>
            <person name="Nolan M."/>
            <person name="Ohm R."/>
            <person name="Pangilinan J."/>
            <person name="Park H.-J."/>
            <person name="Ramirez L."/>
            <person name="Alfaro M."/>
            <person name="Sun H."/>
            <person name="Tritt A."/>
            <person name="Yoshinaga Y."/>
            <person name="Zwiers L.-H."/>
            <person name="Turgeon B."/>
            <person name="Goodwin S."/>
            <person name="Spatafora J."/>
            <person name="Crous P."/>
            <person name="Grigoriev I."/>
        </authorList>
    </citation>
    <scope>NUCLEOTIDE SEQUENCE</scope>
    <source>
        <strain evidence="10">CBS 122368</strain>
    </source>
</reference>
<dbReference type="Proteomes" id="UP000800094">
    <property type="component" value="Unassembled WGS sequence"/>
</dbReference>
<comment type="similarity">
    <text evidence="3">Belongs to the WHI5/NRM1 family.</text>
</comment>
<keyword evidence="5" id="KW-0678">Repressor</keyword>
<keyword evidence="8" id="KW-0539">Nucleus</keyword>
<feature type="region of interest" description="Disordered" evidence="9">
    <location>
        <begin position="1"/>
        <end position="102"/>
    </location>
</feature>
<evidence type="ECO:0000256" key="3">
    <source>
        <dbReference type="ARBA" id="ARBA00006922"/>
    </source>
</evidence>
<dbReference type="RefSeq" id="XP_033680481.1">
    <property type="nucleotide sequence ID" value="XM_033833736.1"/>
</dbReference>
<name>A0A6A6I575_9PLEO</name>
<dbReference type="AlphaFoldDB" id="A0A6A6I575"/>
<dbReference type="EMBL" id="ML987200">
    <property type="protein sequence ID" value="KAF2245477.1"/>
    <property type="molecule type" value="Genomic_DNA"/>
</dbReference>
<dbReference type="Pfam" id="PF08528">
    <property type="entry name" value="Whi5"/>
    <property type="match status" value="1"/>
</dbReference>
<sequence>MKLHSRTAPLENVNAAQPAPVPTLYKRELPDSQESFVSAASSTFSAPQLPSSSSNLSASTVAETDFTSPSSSNVLSAQKHTAERAVPPSLARSRVQNAPLRIDAVNAPRTGDTAASPMSLDSPVTQGFKRTADGSVKGAGLAVDSAMVPSIGHKRNKSMESSSSGRIGELSAQLKTRLSYAMVKVQNGWEKQSLEELEEAASQRGSPVSAQGRSGDPRLTFDSPSGAERRRRPSGVSENSDQMMISPGQSTPSDPSRSLAATPSSYWRSGAKPAMNAAVSLISVTGSNAGPMLGPAPDISSRRKRRSSASHAPPPLLSANQRKHYSDLGATPRTPATPRAGILRMPSQQAEKDAVDTLLFMSSPNNSNRLAHTGIDAQSQRSNIPPPARRVMFENFPPSEKAPMNVQQSQAPRTQQPAYPRADLAR</sequence>
<feature type="compositionally biased region" description="Polar residues" evidence="9">
    <location>
        <begin position="61"/>
        <end position="79"/>
    </location>
</feature>
<feature type="compositionally biased region" description="Low complexity" evidence="9">
    <location>
        <begin position="35"/>
        <end position="60"/>
    </location>
</feature>
<feature type="compositionally biased region" description="Polar residues" evidence="9">
    <location>
        <begin position="405"/>
        <end position="417"/>
    </location>
</feature>
<evidence type="ECO:0000256" key="5">
    <source>
        <dbReference type="ARBA" id="ARBA00022491"/>
    </source>
</evidence>
<feature type="compositionally biased region" description="Polar residues" evidence="9">
    <location>
        <begin position="362"/>
        <end position="383"/>
    </location>
</feature>
<evidence type="ECO:0000313" key="10">
    <source>
        <dbReference type="EMBL" id="KAF2245477.1"/>
    </source>
</evidence>
<dbReference type="GO" id="GO:0005737">
    <property type="term" value="C:cytoplasm"/>
    <property type="evidence" value="ECO:0007669"/>
    <property type="project" value="UniProtKB-SubCell"/>
</dbReference>
<gene>
    <name evidence="10" type="ORF">BU26DRAFT_568061</name>
</gene>
<evidence type="ECO:0000256" key="6">
    <source>
        <dbReference type="ARBA" id="ARBA00023015"/>
    </source>
</evidence>
<dbReference type="PANTHER" id="PTHR28246">
    <property type="entry name" value="G1-SPECIFIC TRANSCRIPTIONAL REPRESSOR WHI5-RELATED"/>
    <property type="match status" value="1"/>
</dbReference>
<feature type="compositionally biased region" description="Polar residues" evidence="9">
    <location>
        <begin position="236"/>
        <end position="267"/>
    </location>
</feature>
<dbReference type="GO" id="GO:0033309">
    <property type="term" value="C:SBF transcription complex"/>
    <property type="evidence" value="ECO:0007669"/>
    <property type="project" value="TreeGrafter"/>
</dbReference>
<feature type="region of interest" description="Disordered" evidence="9">
    <location>
        <begin position="362"/>
        <end position="426"/>
    </location>
</feature>
<dbReference type="GO" id="GO:0003712">
    <property type="term" value="F:transcription coregulator activity"/>
    <property type="evidence" value="ECO:0007669"/>
    <property type="project" value="TreeGrafter"/>
</dbReference>
<organism evidence="10 11">
    <name type="scientific">Trematosphaeria pertusa</name>
    <dbReference type="NCBI Taxonomy" id="390896"/>
    <lineage>
        <taxon>Eukaryota</taxon>
        <taxon>Fungi</taxon>
        <taxon>Dikarya</taxon>
        <taxon>Ascomycota</taxon>
        <taxon>Pezizomycotina</taxon>
        <taxon>Dothideomycetes</taxon>
        <taxon>Pleosporomycetidae</taxon>
        <taxon>Pleosporales</taxon>
        <taxon>Massarineae</taxon>
        <taxon>Trematosphaeriaceae</taxon>
        <taxon>Trematosphaeria</taxon>
    </lineage>
</organism>
<dbReference type="PANTHER" id="PTHR28246:SF1">
    <property type="entry name" value="G1-SPECIFIC TRANSCRIPTIONAL REPRESSOR WHI5-RELATED"/>
    <property type="match status" value="1"/>
</dbReference>
<protein>
    <recommendedName>
        <fullName evidence="12">Cyclin-dependent kinase</fullName>
    </recommendedName>
</protein>
<feature type="region of interest" description="Disordered" evidence="9">
    <location>
        <begin position="285"/>
        <end position="350"/>
    </location>
</feature>
<dbReference type="InterPro" id="IPR013734">
    <property type="entry name" value="TF_Nrm1/Whi5"/>
</dbReference>
<evidence type="ECO:0000256" key="8">
    <source>
        <dbReference type="ARBA" id="ARBA00023242"/>
    </source>
</evidence>
<dbReference type="GeneID" id="54587066"/>
<evidence type="ECO:0008006" key="12">
    <source>
        <dbReference type="Google" id="ProtNLM"/>
    </source>
</evidence>
<feature type="compositionally biased region" description="Polar residues" evidence="9">
    <location>
        <begin position="203"/>
        <end position="212"/>
    </location>
</feature>